<organism evidence="1 2">
    <name type="scientific">Clonostachys byssicola</name>
    <dbReference type="NCBI Taxonomy" id="160290"/>
    <lineage>
        <taxon>Eukaryota</taxon>
        <taxon>Fungi</taxon>
        <taxon>Dikarya</taxon>
        <taxon>Ascomycota</taxon>
        <taxon>Pezizomycotina</taxon>
        <taxon>Sordariomycetes</taxon>
        <taxon>Hypocreomycetidae</taxon>
        <taxon>Hypocreales</taxon>
        <taxon>Bionectriaceae</taxon>
        <taxon>Clonostachys</taxon>
    </lineage>
</organism>
<evidence type="ECO:0000313" key="1">
    <source>
        <dbReference type="EMBL" id="CAG9997108.1"/>
    </source>
</evidence>
<keyword evidence="2" id="KW-1185">Reference proteome</keyword>
<reference evidence="1" key="1">
    <citation type="submission" date="2021-10" db="EMBL/GenBank/DDBJ databases">
        <authorList>
            <person name="Piombo E."/>
        </authorList>
    </citation>
    <scope>NUCLEOTIDE SEQUENCE</scope>
</reference>
<gene>
    <name evidence="1" type="ORF">CBYS24578_00018561</name>
</gene>
<protein>
    <recommendedName>
        <fullName evidence="3">F-box domain-containing protein</fullName>
    </recommendedName>
</protein>
<dbReference type="AlphaFoldDB" id="A0A9N9UNW3"/>
<name>A0A9N9UNW3_9HYPO</name>
<dbReference type="CDD" id="cd09917">
    <property type="entry name" value="F-box_SF"/>
    <property type="match status" value="1"/>
</dbReference>
<sequence>MALKPNIQSLPMEVLDYVFAHMDDKESIKQSRLVSRAFNNAATPYLIDKAQVRVTSESLSRLEELCSHDIFSKSITNVTIILSQYDVGLAMDQSLFMQDCTGRLLRNMEMRERMGAYKWRRMIASRCGKRVPPFSFQDKSREDALQREIEQQLWGLMYFNPALLEISEEGFDENEATPFQQVAMRLYTTYRERCQDQERLRHGNNHVDRICSALTKLPNLCNLRLNDPYLLVDKELQASDFPDLGFDRRMLEHFDCILSPSRWCGSHTTRSTIVPPVEMLGELCARLGQSGIRPRSVWVRMTTPADLWRVTLSREQQAGLKLLMSKVSHARMDVDGMETHERPRDGFLGLCSFTKPFFTAPNLEMLHINFDNYTSSCRTPEAGLSYLLPLENPWQHLDTLILRYQPATIDDLRALVTLQADTLTNFKWDYGWLLSGRWSEVVELLRGFRKLKQVSLEYPKGEYFGTQNTPTGDVPYDEMRSYILRETDINPLVAEHTS</sequence>
<proteinExistence type="predicted"/>
<dbReference type="OrthoDB" id="3759773at2759"/>
<comment type="caution">
    <text evidence="1">The sequence shown here is derived from an EMBL/GenBank/DDBJ whole genome shotgun (WGS) entry which is preliminary data.</text>
</comment>
<dbReference type="Proteomes" id="UP000754883">
    <property type="component" value="Unassembled WGS sequence"/>
</dbReference>
<dbReference type="EMBL" id="CABFNO020001544">
    <property type="protein sequence ID" value="CAG9997108.1"/>
    <property type="molecule type" value="Genomic_DNA"/>
</dbReference>
<evidence type="ECO:0000313" key="2">
    <source>
        <dbReference type="Proteomes" id="UP000754883"/>
    </source>
</evidence>
<evidence type="ECO:0008006" key="3">
    <source>
        <dbReference type="Google" id="ProtNLM"/>
    </source>
</evidence>
<accession>A0A9N9UNW3</accession>